<organism evidence="2 3">
    <name type="scientific">Adhaeribacter soli</name>
    <dbReference type="NCBI Taxonomy" id="2607655"/>
    <lineage>
        <taxon>Bacteria</taxon>
        <taxon>Pseudomonadati</taxon>
        <taxon>Bacteroidota</taxon>
        <taxon>Cytophagia</taxon>
        <taxon>Cytophagales</taxon>
        <taxon>Hymenobacteraceae</taxon>
        <taxon>Adhaeribacter</taxon>
    </lineage>
</organism>
<dbReference type="Proteomes" id="UP000326570">
    <property type="component" value="Unassembled WGS sequence"/>
</dbReference>
<proteinExistence type="predicted"/>
<dbReference type="InterPro" id="IPR011033">
    <property type="entry name" value="PRC_barrel-like_sf"/>
</dbReference>
<dbReference type="InterPro" id="IPR027275">
    <property type="entry name" value="PRC-brl_dom"/>
</dbReference>
<sequence>MTTHYTDENNFNGNPASTLSPLKSLKNFKVAKDNLDVRGWEVLGADGRRLGVVDDLIVDEALMKVRYLDVDIDNSLIHNNPDHHLLVPIGSARLQADGDKVYVNHLDQMTLPRYPLYGGGAVAPEYERLLRETMINPDRTPVAAEQSKTPIQSEFYNHEYFDEQKFYNRPGSGVTNPNPVHHDLDTIERLIRMRENGSLTEEEFQILKRRAIGM</sequence>
<evidence type="ECO:0000313" key="3">
    <source>
        <dbReference type="Proteomes" id="UP000326570"/>
    </source>
</evidence>
<dbReference type="Gene3D" id="3.90.50.10">
    <property type="entry name" value="Photosynthetic Reaction Center, subunit H, domain 2"/>
    <property type="match status" value="1"/>
</dbReference>
<evidence type="ECO:0000259" key="1">
    <source>
        <dbReference type="Pfam" id="PF05239"/>
    </source>
</evidence>
<dbReference type="SUPFAM" id="SSF50346">
    <property type="entry name" value="PRC-barrel domain"/>
    <property type="match status" value="1"/>
</dbReference>
<gene>
    <name evidence="2" type="ORF">F0P94_14415</name>
</gene>
<name>A0A5N1IPQ5_9BACT</name>
<dbReference type="GO" id="GO:0030077">
    <property type="term" value="C:plasma membrane light-harvesting complex"/>
    <property type="evidence" value="ECO:0007669"/>
    <property type="project" value="InterPro"/>
</dbReference>
<accession>A0A5N1IPQ5</accession>
<dbReference type="Pfam" id="PF05239">
    <property type="entry name" value="PRC"/>
    <property type="match status" value="1"/>
</dbReference>
<dbReference type="AlphaFoldDB" id="A0A5N1IPQ5"/>
<dbReference type="EMBL" id="VTWT01000007">
    <property type="protein sequence ID" value="KAA9331984.1"/>
    <property type="molecule type" value="Genomic_DNA"/>
</dbReference>
<dbReference type="RefSeq" id="WP_150904593.1">
    <property type="nucleotide sequence ID" value="NZ_VTWT01000007.1"/>
</dbReference>
<evidence type="ECO:0000313" key="2">
    <source>
        <dbReference type="EMBL" id="KAA9331984.1"/>
    </source>
</evidence>
<protein>
    <recommendedName>
        <fullName evidence="1">PRC-barrel domain-containing protein</fullName>
    </recommendedName>
</protein>
<dbReference type="GO" id="GO:0019684">
    <property type="term" value="P:photosynthesis, light reaction"/>
    <property type="evidence" value="ECO:0007669"/>
    <property type="project" value="InterPro"/>
</dbReference>
<reference evidence="2 3" key="1">
    <citation type="submission" date="2019-09" db="EMBL/GenBank/DDBJ databases">
        <title>Genome sequence of Adhaeribacter sp. M2.</title>
        <authorList>
            <person name="Srinivasan S."/>
        </authorList>
    </citation>
    <scope>NUCLEOTIDE SEQUENCE [LARGE SCALE GENOMIC DNA]</scope>
    <source>
        <strain evidence="2 3">M2</strain>
    </source>
</reference>
<dbReference type="InterPro" id="IPR014747">
    <property type="entry name" value="Bac_photo_RC_H_C"/>
</dbReference>
<keyword evidence="3" id="KW-1185">Reference proteome</keyword>
<comment type="caution">
    <text evidence="2">The sequence shown here is derived from an EMBL/GenBank/DDBJ whole genome shotgun (WGS) entry which is preliminary data.</text>
</comment>
<feature type="domain" description="PRC-barrel" evidence="1">
    <location>
        <begin position="36"/>
        <end position="104"/>
    </location>
</feature>